<dbReference type="VEuPathDB" id="FungiDB:RhiirFUN_025906"/>
<dbReference type="VEuPathDB" id="FungiDB:RhiirA1_391552"/>
<dbReference type="InterPro" id="IPR018289">
    <property type="entry name" value="MULE_transposase_dom"/>
</dbReference>
<keyword evidence="3" id="KW-1185">Reference proteome</keyword>
<feature type="domain" description="MULE transposase" evidence="1">
    <location>
        <begin position="298"/>
        <end position="406"/>
    </location>
</feature>
<comment type="caution">
    <text evidence="2">The sequence shown here is derived from an EMBL/GenBank/DDBJ whole genome shotgun (WGS) entry which is preliminary data.</text>
</comment>
<proteinExistence type="predicted"/>
<name>A0A2I1HB38_9GLOM</name>
<dbReference type="AlphaFoldDB" id="A0A2I1HB38"/>
<dbReference type="EMBL" id="LLXI01002061">
    <property type="protein sequence ID" value="PKY56096.1"/>
    <property type="molecule type" value="Genomic_DNA"/>
</dbReference>
<gene>
    <name evidence="2" type="ORF">RhiirA4_506423</name>
</gene>
<accession>A0A2I1HB38</accession>
<evidence type="ECO:0000259" key="1">
    <source>
        <dbReference type="Pfam" id="PF10551"/>
    </source>
</evidence>
<dbReference type="VEuPathDB" id="FungiDB:RhiirA1_469923"/>
<organism evidence="2 3">
    <name type="scientific">Rhizophagus irregularis</name>
    <dbReference type="NCBI Taxonomy" id="588596"/>
    <lineage>
        <taxon>Eukaryota</taxon>
        <taxon>Fungi</taxon>
        <taxon>Fungi incertae sedis</taxon>
        <taxon>Mucoromycota</taxon>
        <taxon>Glomeromycotina</taxon>
        <taxon>Glomeromycetes</taxon>
        <taxon>Glomerales</taxon>
        <taxon>Glomeraceae</taxon>
        <taxon>Rhizophagus</taxon>
    </lineage>
</organism>
<dbReference type="VEuPathDB" id="FungiDB:FUN_011753"/>
<evidence type="ECO:0000313" key="3">
    <source>
        <dbReference type="Proteomes" id="UP000234323"/>
    </source>
</evidence>
<reference evidence="2 3" key="1">
    <citation type="submission" date="2015-10" db="EMBL/GenBank/DDBJ databases">
        <title>Genome analyses suggest a sexual origin of heterokaryosis in a supposedly ancient asexual fungus.</title>
        <authorList>
            <person name="Ropars J."/>
            <person name="Sedzielewska K."/>
            <person name="Noel J."/>
            <person name="Charron P."/>
            <person name="Farinelli L."/>
            <person name="Marton T."/>
            <person name="Kruger M."/>
            <person name="Pelin A."/>
            <person name="Brachmann A."/>
            <person name="Corradi N."/>
        </authorList>
    </citation>
    <scope>NUCLEOTIDE SEQUENCE [LARGE SCALE GENOMIC DNA]</scope>
    <source>
        <strain evidence="2 3">A4</strain>
    </source>
</reference>
<sequence>MASNANNFSLEKLGDFFKLLDEKDFADLFEIMLRVLRTTSTTGVYQTATDFEPAIYKHLEGLQETYSDEFYELGIPKDNFNTFLFFAINFKDAYTCLLYESAKDYMGKKRKENILPEHKWKTRYSDKAKGIYVLQCCCGSDMNLNTKKSNLREGKTRKTRKIYEFVGCLAFARIKKHEGLYISLFGYLNHLEDCQRCLPVQPPPLRINETVKLMAQNLLHINVHPSHILDDNMDYGIDKQKAEEININQLFGPNSKDNEIMEATIYYKPRKELNDRFILVLAIKEQRELAWEFGHNKILHLDGTFGISNKKILLFVLLVLDEQNKGIPIGYLLFSVTGGAQKASSSYNHTILKELLLYYKHRLEQEKGYKFTPKVAMTDCDHKERKALIEVWPDIHLILCLFHVSQSWENKLKAVLGHHGGHEIMAFRKEIYQFLRNFTENLKNVNNSSYINQITHIITNTEIRLRADSPTNDRKLLYKFRARLL</sequence>
<protein>
    <recommendedName>
        <fullName evidence="1">MULE transposase domain-containing protein</fullName>
    </recommendedName>
</protein>
<dbReference type="Pfam" id="PF10551">
    <property type="entry name" value="MULE"/>
    <property type="match status" value="1"/>
</dbReference>
<dbReference type="VEuPathDB" id="FungiDB:FUN_014423"/>
<dbReference type="Proteomes" id="UP000234323">
    <property type="component" value="Unassembled WGS sequence"/>
</dbReference>
<evidence type="ECO:0000313" key="2">
    <source>
        <dbReference type="EMBL" id="PKY56096.1"/>
    </source>
</evidence>